<dbReference type="HAMAP" id="MF_02114">
    <property type="entry name" value="CofC"/>
    <property type="match status" value="1"/>
</dbReference>
<keyword evidence="7" id="KW-1185">Reference proteome</keyword>
<dbReference type="Proteomes" id="UP000470470">
    <property type="component" value="Unassembled WGS sequence"/>
</dbReference>
<dbReference type="PANTHER" id="PTHR40392:SF1">
    <property type="entry name" value="2-PHOSPHO-L-LACTATE GUANYLYLTRANSFERASE"/>
    <property type="match status" value="1"/>
</dbReference>
<comment type="function">
    <text evidence="5">Guanylyltransferase that catalyzes the activation of phosphoenolpyruvate (PEP) as enolpyruvoyl-2-diphospho-5'-guanosine, via the condensation of PEP with GTP. It is involved in the biosynthesis of coenzyme F420, a hydride carrier cofactor.</text>
</comment>
<dbReference type="GO" id="GO:0043814">
    <property type="term" value="F:phospholactate guanylyltransferase activity"/>
    <property type="evidence" value="ECO:0007669"/>
    <property type="project" value="InterPro"/>
</dbReference>
<dbReference type="NCBIfam" id="TIGR03552">
    <property type="entry name" value="F420_cofC"/>
    <property type="match status" value="1"/>
</dbReference>
<evidence type="ECO:0000313" key="7">
    <source>
        <dbReference type="Proteomes" id="UP000470470"/>
    </source>
</evidence>
<keyword evidence="1 5" id="KW-0808">Transferase</keyword>
<dbReference type="GO" id="GO:0005525">
    <property type="term" value="F:GTP binding"/>
    <property type="evidence" value="ECO:0007669"/>
    <property type="project" value="UniProtKB-KW"/>
</dbReference>
<dbReference type="PANTHER" id="PTHR40392">
    <property type="entry name" value="2-PHOSPHO-L-LACTATE GUANYLYLTRANSFERASE"/>
    <property type="match status" value="1"/>
</dbReference>
<evidence type="ECO:0000256" key="2">
    <source>
        <dbReference type="ARBA" id="ARBA00022695"/>
    </source>
</evidence>
<evidence type="ECO:0000256" key="5">
    <source>
        <dbReference type="HAMAP-Rule" id="MF_02114"/>
    </source>
</evidence>
<evidence type="ECO:0000256" key="3">
    <source>
        <dbReference type="ARBA" id="ARBA00022741"/>
    </source>
</evidence>
<keyword evidence="4 5" id="KW-0342">GTP-binding</keyword>
<dbReference type="UniPathway" id="UPA00071"/>
<dbReference type="Pfam" id="PF01983">
    <property type="entry name" value="CofC"/>
    <property type="match status" value="1"/>
</dbReference>
<gene>
    <name evidence="6" type="primary">cofC</name>
    <name evidence="5" type="synonym">fbiD</name>
    <name evidence="6" type="ORF">G1H19_17355</name>
</gene>
<dbReference type="GO" id="GO:0052645">
    <property type="term" value="P:F420-0 metabolic process"/>
    <property type="evidence" value="ECO:0007669"/>
    <property type="project" value="UniProtKB-UniRule"/>
</dbReference>
<feature type="binding site" evidence="5">
    <location>
        <position position="145"/>
    </location>
    <ligand>
        <name>phosphoenolpyruvate</name>
        <dbReference type="ChEBI" id="CHEBI:58702"/>
    </ligand>
</feature>
<keyword evidence="2 5" id="KW-0548">Nucleotidyltransferase</keyword>
<organism evidence="6 7">
    <name type="scientific">Goekera deserti</name>
    <dbReference type="NCBI Taxonomy" id="2497753"/>
    <lineage>
        <taxon>Bacteria</taxon>
        <taxon>Bacillati</taxon>
        <taxon>Actinomycetota</taxon>
        <taxon>Actinomycetes</taxon>
        <taxon>Geodermatophilales</taxon>
        <taxon>Geodermatophilaceae</taxon>
        <taxon>Goekera</taxon>
    </lineage>
</organism>
<protein>
    <recommendedName>
        <fullName evidence="5">Phosphoenolpyruvate guanylyltransferase</fullName>
        <shortName evidence="5">PEP guanylyltransferase</shortName>
        <ecNumber evidence="5">2.7.7.105</ecNumber>
    </recommendedName>
</protein>
<reference evidence="6 7" key="1">
    <citation type="submission" date="2020-02" db="EMBL/GenBank/DDBJ databases">
        <title>The whole genome sequence of CPCC 205119.</title>
        <authorList>
            <person name="Jiang Z."/>
        </authorList>
    </citation>
    <scope>NUCLEOTIDE SEQUENCE [LARGE SCALE GENOMIC DNA]</scope>
    <source>
        <strain evidence="6 7">CPCC 205119</strain>
    </source>
</reference>
<sequence>MQQWTVVVPAKRLDGAKTRLAPASAAGDASAHRDLVLALLADTLTAAVACVDVGCVGGVLVVTDDPAAGALAVRLGARTVPDEPDGGLNAALAHAAATARRGGATAVATLNSDVAALRPAELTAALTAAAGHRRAFVADHDGSGTTLLTARGVTLEPRFGRGSAAAHEASGAVRLGGAWPGLALDVDTEADLAAARRLGLGAHTTAWLARAGATAAPVTCAD</sequence>
<proteinExistence type="inferred from homology"/>
<dbReference type="SUPFAM" id="SSF53448">
    <property type="entry name" value="Nucleotide-diphospho-sugar transferases"/>
    <property type="match status" value="1"/>
</dbReference>
<feature type="binding site" evidence="5">
    <location>
        <position position="163"/>
    </location>
    <ligand>
        <name>phosphoenolpyruvate</name>
        <dbReference type="ChEBI" id="CHEBI:58702"/>
    </ligand>
</feature>
<evidence type="ECO:0000256" key="4">
    <source>
        <dbReference type="ARBA" id="ARBA00023134"/>
    </source>
</evidence>
<evidence type="ECO:0000313" key="6">
    <source>
        <dbReference type="EMBL" id="NEL55748.1"/>
    </source>
</evidence>
<feature type="binding site" evidence="5">
    <location>
        <position position="160"/>
    </location>
    <ligand>
        <name>phosphoenolpyruvate</name>
        <dbReference type="ChEBI" id="CHEBI:58702"/>
    </ligand>
</feature>
<evidence type="ECO:0000256" key="1">
    <source>
        <dbReference type="ARBA" id="ARBA00022679"/>
    </source>
</evidence>
<comment type="pathway">
    <text evidence="5">Cofactor biosynthesis; coenzyme F420 biosynthesis.</text>
</comment>
<comment type="catalytic activity">
    <reaction evidence="5">
        <text>phosphoenolpyruvate + GTP + H(+) = enolpyruvoyl-2-diphospho-5'-guanosine + diphosphate</text>
        <dbReference type="Rhea" id="RHEA:30519"/>
        <dbReference type="ChEBI" id="CHEBI:15378"/>
        <dbReference type="ChEBI" id="CHEBI:33019"/>
        <dbReference type="ChEBI" id="CHEBI:37565"/>
        <dbReference type="ChEBI" id="CHEBI:58702"/>
        <dbReference type="ChEBI" id="CHEBI:143701"/>
        <dbReference type="EC" id="2.7.7.105"/>
    </reaction>
</comment>
<name>A0A7K3WGZ4_9ACTN</name>
<dbReference type="Gene3D" id="3.90.550.10">
    <property type="entry name" value="Spore Coat Polysaccharide Biosynthesis Protein SpsA, Chain A"/>
    <property type="match status" value="1"/>
</dbReference>
<dbReference type="AlphaFoldDB" id="A0A7K3WGZ4"/>
<comment type="caution">
    <text evidence="6">The sequence shown here is derived from an EMBL/GenBank/DDBJ whole genome shotgun (WGS) entry which is preliminary data.</text>
</comment>
<dbReference type="RefSeq" id="WP_162393510.1">
    <property type="nucleotide sequence ID" value="NZ_JAABOZ010000010.1"/>
</dbReference>
<dbReference type="EMBL" id="JAAGWK010000025">
    <property type="protein sequence ID" value="NEL55748.1"/>
    <property type="molecule type" value="Genomic_DNA"/>
</dbReference>
<dbReference type="EC" id="2.7.7.105" evidence="5"/>
<keyword evidence="3 5" id="KW-0547">Nucleotide-binding</keyword>
<comment type="similarity">
    <text evidence="5">Belongs to the CofC family.</text>
</comment>
<dbReference type="InterPro" id="IPR029044">
    <property type="entry name" value="Nucleotide-diphossugar_trans"/>
</dbReference>
<accession>A0A7K3WGZ4</accession>
<dbReference type="InterPro" id="IPR002835">
    <property type="entry name" value="CofC"/>
</dbReference>